<organism evidence="1 2">
    <name type="scientific">Thalassospira profundimaris</name>
    <dbReference type="NCBI Taxonomy" id="502049"/>
    <lineage>
        <taxon>Bacteria</taxon>
        <taxon>Pseudomonadati</taxon>
        <taxon>Pseudomonadota</taxon>
        <taxon>Alphaproteobacteria</taxon>
        <taxon>Rhodospirillales</taxon>
        <taxon>Thalassospiraceae</taxon>
        <taxon>Thalassospira</taxon>
    </lineage>
</organism>
<dbReference type="RefSeq" id="WP_114099708.1">
    <property type="nucleotide sequence ID" value="NZ_JPWI01000015.1"/>
</dbReference>
<dbReference type="AlphaFoldDB" id="A0A367WPD3"/>
<proteinExistence type="predicted"/>
<protein>
    <submittedName>
        <fullName evidence="1">Uncharacterized protein</fullName>
    </submittedName>
</protein>
<dbReference type="Proteomes" id="UP000252255">
    <property type="component" value="Unassembled WGS sequence"/>
</dbReference>
<evidence type="ECO:0000313" key="1">
    <source>
        <dbReference type="EMBL" id="RCK43238.1"/>
    </source>
</evidence>
<dbReference type="OrthoDB" id="7358436at2"/>
<sequence>MTADKTKPAQEPNISEEELLALGLILNDGAERGWLRTLAFLLKKNPSVVSKWKKEIHRVSKDDVQHMRLLVLLKEAGVLQSTLIASRLPVTLKPKQADEKGRGVRKSVRDEIAQALGRER</sequence>
<reference evidence="1 2" key="1">
    <citation type="submission" date="2014-07" db="EMBL/GenBank/DDBJ databases">
        <title>Draft genome sequence of Thalassospira profundimaris PR54-5.</title>
        <authorList>
            <person name="Lai Q."/>
            <person name="Shao Z."/>
        </authorList>
    </citation>
    <scope>NUCLEOTIDE SEQUENCE [LARGE SCALE GENOMIC DNA]</scope>
    <source>
        <strain evidence="1 2">PR54-5</strain>
    </source>
</reference>
<dbReference type="EMBL" id="JPWI01000015">
    <property type="protein sequence ID" value="RCK43238.1"/>
    <property type="molecule type" value="Genomic_DNA"/>
</dbReference>
<comment type="caution">
    <text evidence="1">The sequence shown here is derived from an EMBL/GenBank/DDBJ whole genome shotgun (WGS) entry which is preliminary data.</text>
</comment>
<evidence type="ECO:0000313" key="2">
    <source>
        <dbReference type="Proteomes" id="UP000252255"/>
    </source>
</evidence>
<accession>A0A367WPD3</accession>
<gene>
    <name evidence="1" type="ORF">TH30_19680</name>
</gene>
<name>A0A367WPD3_9PROT</name>